<dbReference type="InterPro" id="IPR050628">
    <property type="entry name" value="SNF2_RAD54_helicase_TF"/>
</dbReference>
<dbReference type="InParanoid" id="W2SEM9"/>
<feature type="compositionally biased region" description="Low complexity" evidence="4">
    <location>
        <begin position="428"/>
        <end position="446"/>
    </location>
</feature>
<dbReference type="InterPro" id="IPR001650">
    <property type="entry name" value="Helicase_C-like"/>
</dbReference>
<keyword evidence="1" id="KW-0547">Nucleotide-binding</keyword>
<dbReference type="PROSITE" id="PS51194">
    <property type="entry name" value="HELICASE_CTER"/>
    <property type="match status" value="1"/>
</dbReference>
<keyword evidence="7" id="KW-1185">Reference proteome</keyword>
<dbReference type="GO" id="GO:0006281">
    <property type="term" value="P:DNA repair"/>
    <property type="evidence" value="ECO:0007669"/>
    <property type="project" value="TreeGrafter"/>
</dbReference>
<dbReference type="GO" id="GO:0008094">
    <property type="term" value="F:ATP-dependent activity, acting on DNA"/>
    <property type="evidence" value="ECO:0007669"/>
    <property type="project" value="TreeGrafter"/>
</dbReference>
<feature type="region of interest" description="Disordered" evidence="4">
    <location>
        <begin position="428"/>
        <end position="450"/>
    </location>
</feature>
<dbReference type="AlphaFoldDB" id="W2SEM9"/>
<dbReference type="Proteomes" id="UP000030752">
    <property type="component" value="Unassembled WGS sequence"/>
</dbReference>
<dbReference type="Gene3D" id="3.40.50.300">
    <property type="entry name" value="P-loop containing nucleotide triphosphate hydrolases"/>
    <property type="match status" value="1"/>
</dbReference>
<dbReference type="Gene3D" id="3.40.50.10810">
    <property type="entry name" value="Tandem AAA-ATPase domain"/>
    <property type="match status" value="1"/>
</dbReference>
<dbReference type="InterPro" id="IPR049730">
    <property type="entry name" value="SNF2/RAD54-like_C"/>
</dbReference>
<evidence type="ECO:0000313" key="6">
    <source>
        <dbReference type="EMBL" id="ETN46478.1"/>
    </source>
</evidence>
<protein>
    <recommendedName>
        <fullName evidence="5">Helicase C-terminal domain-containing protein</fullName>
    </recommendedName>
</protein>
<dbReference type="InterPro" id="IPR000330">
    <property type="entry name" value="SNF2_N"/>
</dbReference>
<evidence type="ECO:0000256" key="1">
    <source>
        <dbReference type="ARBA" id="ARBA00022741"/>
    </source>
</evidence>
<dbReference type="Pfam" id="PF00176">
    <property type="entry name" value="SNF2-rel_dom"/>
    <property type="match status" value="1"/>
</dbReference>
<dbReference type="PANTHER" id="PTHR45626:SF22">
    <property type="entry name" value="DNA REPAIR PROTEIN RAD5"/>
    <property type="match status" value="1"/>
</dbReference>
<keyword evidence="2" id="KW-0378">Hydrolase</keyword>
<proteinExistence type="predicted"/>
<keyword evidence="3" id="KW-0067">ATP-binding</keyword>
<sequence>MNEALGVGDWLGQCDLFLQCPRDCARDVPYKNPQCLSFDDAKITLTSDLVDDSWAEPDMDEDLFNPMTELDSYDTLEEAGQPALIKTPLRRHQKQALTFLTQREDGWDLESGRTDVWKSFTDHNGRTRYRNTICGSSQLDPPPEFRGGCLADSMGLGKTLSMLSLIAAKPAVASAGNSVSRGIPVNRVKATLIIVPASLVQVWDIQIKRHFYPSAVSVLIYHGSQRRRFLSRLVDFGAYPFNDPKFFETEISQPWKTQMSDVSLQRLQKLASALCLRRPKEVATLTDSHAVSRHVTLNAAESEIYEATKLGTLDFIEHAIADTEKRGSAYLSAFQRINDLRYICNHGVAPVREKHRRNDKYEEDVSKNGLNFQQQLDQLLCASVLVCVVCGSDLEDATDVDNLTVGRVDRLRNARQQLCATCVMDSSANASPASASTPASSDPDSSTLEAPAPFISSKVQTLVQYVQQTAPADQCAVFSYWTSTLDLIQYALDQASISSCRYDGRLTRPKRDNVLAKFATPTPRIKVILVSITCGGQGLDITAANHAILFEPQWNPMLEEQALSRVHRIGQLKPVFLVRFVVKGSWEENIVRVQERKRTLADLIVGEKKLKKGDEGKKLLLHLRELIG</sequence>
<dbReference type="GO" id="GO:0005524">
    <property type="term" value="F:ATP binding"/>
    <property type="evidence" value="ECO:0007669"/>
    <property type="project" value="UniProtKB-KW"/>
</dbReference>
<gene>
    <name evidence="6" type="ORF">HMPREF1541_00663</name>
</gene>
<dbReference type="STRING" id="1220924.W2SEM9"/>
<dbReference type="Pfam" id="PF00271">
    <property type="entry name" value="Helicase_C"/>
    <property type="match status" value="1"/>
</dbReference>
<evidence type="ECO:0000256" key="4">
    <source>
        <dbReference type="SAM" id="MobiDB-lite"/>
    </source>
</evidence>
<dbReference type="PANTHER" id="PTHR45626">
    <property type="entry name" value="TRANSCRIPTION TERMINATION FACTOR 2-RELATED"/>
    <property type="match status" value="1"/>
</dbReference>
<dbReference type="InterPro" id="IPR027417">
    <property type="entry name" value="P-loop_NTPase"/>
</dbReference>
<name>W2SEM9_CYPE1</name>
<dbReference type="HOGENOM" id="CLU_000315_2_7_1"/>
<accession>W2SEM9</accession>
<evidence type="ECO:0000259" key="5">
    <source>
        <dbReference type="PROSITE" id="PS51194"/>
    </source>
</evidence>
<dbReference type="SMART" id="SM00490">
    <property type="entry name" value="HELICc"/>
    <property type="match status" value="1"/>
</dbReference>
<dbReference type="VEuPathDB" id="FungiDB:HMPREF1541_00663"/>
<dbReference type="RefSeq" id="XP_008711190.1">
    <property type="nucleotide sequence ID" value="XM_008712968.1"/>
</dbReference>
<dbReference type="EMBL" id="KB822711">
    <property type="protein sequence ID" value="ETN46478.1"/>
    <property type="molecule type" value="Genomic_DNA"/>
</dbReference>
<dbReference type="InterPro" id="IPR038718">
    <property type="entry name" value="SNF2-like_sf"/>
</dbReference>
<dbReference type="OrthoDB" id="448448at2759"/>
<evidence type="ECO:0000313" key="7">
    <source>
        <dbReference type="Proteomes" id="UP000030752"/>
    </source>
</evidence>
<feature type="domain" description="Helicase C-terminal" evidence="5">
    <location>
        <begin position="458"/>
        <end position="627"/>
    </location>
</feature>
<dbReference type="eggNOG" id="KOG1001">
    <property type="taxonomic scope" value="Eukaryota"/>
</dbReference>
<dbReference type="GO" id="GO:0016787">
    <property type="term" value="F:hydrolase activity"/>
    <property type="evidence" value="ECO:0007669"/>
    <property type="project" value="UniProtKB-KW"/>
</dbReference>
<dbReference type="GeneID" id="19968002"/>
<organism evidence="6 7">
    <name type="scientific">Cyphellophora europaea (strain CBS 101466)</name>
    <name type="common">Phialophora europaea</name>
    <dbReference type="NCBI Taxonomy" id="1220924"/>
    <lineage>
        <taxon>Eukaryota</taxon>
        <taxon>Fungi</taxon>
        <taxon>Dikarya</taxon>
        <taxon>Ascomycota</taxon>
        <taxon>Pezizomycotina</taxon>
        <taxon>Eurotiomycetes</taxon>
        <taxon>Chaetothyriomycetidae</taxon>
        <taxon>Chaetothyriales</taxon>
        <taxon>Cyphellophoraceae</taxon>
        <taxon>Cyphellophora</taxon>
    </lineage>
</organism>
<evidence type="ECO:0000256" key="3">
    <source>
        <dbReference type="ARBA" id="ARBA00022840"/>
    </source>
</evidence>
<dbReference type="CDD" id="cd18793">
    <property type="entry name" value="SF2_C_SNF"/>
    <property type="match status" value="1"/>
</dbReference>
<reference evidence="6 7" key="1">
    <citation type="submission" date="2013-03" db="EMBL/GenBank/DDBJ databases">
        <title>The Genome Sequence of Phialophora europaea CBS 101466.</title>
        <authorList>
            <consortium name="The Broad Institute Genomics Platform"/>
            <person name="Cuomo C."/>
            <person name="de Hoog S."/>
            <person name="Gorbushina A."/>
            <person name="Walker B."/>
            <person name="Young S.K."/>
            <person name="Zeng Q."/>
            <person name="Gargeya S."/>
            <person name="Fitzgerald M."/>
            <person name="Haas B."/>
            <person name="Abouelleil A."/>
            <person name="Allen A.W."/>
            <person name="Alvarado L."/>
            <person name="Arachchi H.M."/>
            <person name="Berlin A.M."/>
            <person name="Chapman S.B."/>
            <person name="Gainer-Dewar J."/>
            <person name="Goldberg J."/>
            <person name="Griggs A."/>
            <person name="Gujja S."/>
            <person name="Hansen M."/>
            <person name="Howarth C."/>
            <person name="Imamovic A."/>
            <person name="Ireland A."/>
            <person name="Larimer J."/>
            <person name="McCowan C."/>
            <person name="Murphy C."/>
            <person name="Pearson M."/>
            <person name="Poon T.W."/>
            <person name="Priest M."/>
            <person name="Roberts A."/>
            <person name="Saif S."/>
            <person name="Shea T."/>
            <person name="Sisk P."/>
            <person name="Sykes S."/>
            <person name="Wortman J."/>
            <person name="Nusbaum C."/>
            <person name="Birren B."/>
        </authorList>
    </citation>
    <scope>NUCLEOTIDE SEQUENCE [LARGE SCALE GENOMIC DNA]</scope>
    <source>
        <strain evidence="6 7">CBS 101466</strain>
    </source>
</reference>
<dbReference type="SUPFAM" id="SSF52540">
    <property type="entry name" value="P-loop containing nucleoside triphosphate hydrolases"/>
    <property type="match status" value="2"/>
</dbReference>
<dbReference type="GO" id="GO:0005634">
    <property type="term" value="C:nucleus"/>
    <property type="evidence" value="ECO:0007669"/>
    <property type="project" value="TreeGrafter"/>
</dbReference>
<evidence type="ECO:0000256" key="2">
    <source>
        <dbReference type="ARBA" id="ARBA00022801"/>
    </source>
</evidence>